<dbReference type="GeneID" id="23679591"/>
<name>A0A068F2H1_9CAUD</name>
<accession>A0A068F2H1</accession>
<dbReference type="KEGG" id="vg:23679591"/>
<gene>
    <name evidence="1" type="primary">85</name>
    <name evidence="1" type="ORF">PBI_GAIA_85</name>
</gene>
<evidence type="ECO:0000313" key="1">
    <source>
        <dbReference type="EMBL" id="AID58904.1"/>
    </source>
</evidence>
<keyword evidence="2" id="KW-1185">Reference proteome</keyword>
<organism evidence="1 2">
    <name type="scientific">Mycobacterium phage Gaia</name>
    <dbReference type="NCBI Taxonomy" id="1486472"/>
    <lineage>
        <taxon>Viruses</taxon>
        <taxon>Duplodnaviria</taxon>
        <taxon>Heunggongvirae</taxon>
        <taxon>Uroviricota</taxon>
        <taxon>Caudoviricetes</taxon>
        <taxon>Gaiavirus</taxon>
        <taxon>Gaiavirus gaia</taxon>
    </lineage>
</organism>
<dbReference type="RefSeq" id="YP_009124827.1">
    <property type="nucleotide sequence ID" value="NC_026590.1"/>
</dbReference>
<dbReference type="EMBL" id="KJ567043">
    <property type="protein sequence ID" value="AID58904.1"/>
    <property type="molecule type" value="Genomic_DNA"/>
</dbReference>
<dbReference type="Proteomes" id="UP000027491">
    <property type="component" value="Segment"/>
</dbReference>
<proteinExistence type="predicted"/>
<protein>
    <recommendedName>
        <fullName evidence="3">HNH endonuclease</fullName>
    </recommendedName>
</protein>
<reference evidence="1 2" key="1">
    <citation type="submission" date="2014-03" db="EMBL/GenBank/DDBJ databases">
        <authorList>
            <person name="Yoder B.A."/>
            <person name="Colicchio M.A."/>
            <person name="Schafer C.E."/>
            <person name="Abrahim M.R."/>
            <person name="Adkins N.L."/>
            <person name="Burke K.A."/>
            <person name="Churilla B.M."/>
            <person name="Cohen K.L."/>
            <person name="Fasoranti T.O."/>
            <person name="Genkil J.S."/>
            <person name="Kramer Z.J."/>
            <person name="Prout A.K."/>
            <person name="Schwarz A.G."/>
            <person name="Tish M."/>
            <person name="Vispute N."/>
            <person name="Wilkes K.E."/>
            <person name="Williams C.R."/>
            <person name="Xiao X."/>
            <person name="Yu V.J."/>
            <person name="Lapin J.S."/>
            <person name="Ott C.T."/>
            <person name="Walburn T.D."/>
            <person name="Bradley K.W."/>
            <person name="Clarke D.Q."/>
            <person name="Lewis M.F."/>
            <person name="Barker L.P."/>
            <person name="Bailey C."/>
            <person name="Asai D.J."/>
            <person name="Bowman C.A."/>
            <person name="Russell D.A."/>
            <person name="Pope W.H."/>
            <person name="Jacobs-Sera D."/>
            <person name="Hendrix R.W."/>
            <person name="Hatfull G.F."/>
        </authorList>
    </citation>
    <scope>NUCLEOTIDE SEQUENCE [LARGE SCALE GENOMIC DNA]</scope>
</reference>
<dbReference type="OrthoDB" id="15027at10239"/>
<sequence length="107" mass="11906">MTGFSATTRNIILERADFVCELCGANSVENLHHRRARGAGGSKNPQTNTPANAFAVCFEDHARIESYRAKALENGWLVRQGKNPAEVPILYRSRFALLDEFGAVHYI</sequence>
<evidence type="ECO:0008006" key="3">
    <source>
        <dbReference type="Google" id="ProtNLM"/>
    </source>
</evidence>
<evidence type="ECO:0000313" key="2">
    <source>
        <dbReference type="Proteomes" id="UP000027491"/>
    </source>
</evidence>